<dbReference type="Gene3D" id="3.40.109.10">
    <property type="entry name" value="NADH Oxidase"/>
    <property type="match status" value="1"/>
</dbReference>
<comment type="caution">
    <text evidence="2">The sequence shown here is derived from an EMBL/GenBank/DDBJ whole genome shotgun (WGS) entry which is preliminary data.</text>
</comment>
<gene>
    <name evidence="2" type="ORF">D8M04_15170</name>
</gene>
<dbReference type="GO" id="GO:0016491">
    <property type="term" value="F:oxidoreductase activity"/>
    <property type="evidence" value="ECO:0007669"/>
    <property type="project" value="InterPro"/>
</dbReference>
<evidence type="ECO:0000313" key="2">
    <source>
        <dbReference type="EMBL" id="RLL42887.1"/>
    </source>
</evidence>
<dbReference type="SUPFAM" id="SSF55469">
    <property type="entry name" value="FMN-dependent nitroreductase-like"/>
    <property type="match status" value="1"/>
</dbReference>
<dbReference type="PANTHER" id="PTHR43745">
    <property type="entry name" value="NITROREDUCTASE MJ1384-RELATED"/>
    <property type="match status" value="1"/>
</dbReference>
<dbReference type="PANTHER" id="PTHR43745:SF2">
    <property type="entry name" value="NITROREDUCTASE MJ1384-RELATED"/>
    <property type="match status" value="1"/>
</dbReference>
<dbReference type="CDD" id="cd02142">
    <property type="entry name" value="McbC_SagB-like_oxidoreductase"/>
    <property type="match status" value="1"/>
</dbReference>
<dbReference type="InterPro" id="IPR029479">
    <property type="entry name" value="Nitroreductase"/>
</dbReference>
<dbReference type="InterPro" id="IPR052544">
    <property type="entry name" value="Bacteriocin_Proc_Enz"/>
</dbReference>
<dbReference type="InterPro" id="IPR000415">
    <property type="entry name" value="Nitroreductase-like"/>
</dbReference>
<dbReference type="OrthoDB" id="9801593at2"/>
<proteinExistence type="predicted"/>
<keyword evidence="3" id="KW-1185">Reference proteome</keyword>
<evidence type="ECO:0000259" key="1">
    <source>
        <dbReference type="Pfam" id="PF00881"/>
    </source>
</evidence>
<dbReference type="Pfam" id="PF00881">
    <property type="entry name" value="Nitroreductase"/>
    <property type="match status" value="1"/>
</dbReference>
<reference evidence="2 3" key="1">
    <citation type="submission" date="2018-10" db="EMBL/GenBank/DDBJ databases">
        <title>Oceanobacillus sp. YLB-02 draft genome.</title>
        <authorList>
            <person name="Yu L."/>
        </authorList>
    </citation>
    <scope>NUCLEOTIDE SEQUENCE [LARGE SCALE GENOMIC DNA]</scope>
    <source>
        <strain evidence="2 3">YLB-02</strain>
    </source>
</reference>
<dbReference type="EMBL" id="RCHR01000005">
    <property type="protein sequence ID" value="RLL42887.1"/>
    <property type="molecule type" value="Genomic_DNA"/>
</dbReference>
<protein>
    <submittedName>
        <fullName evidence="2">SagB/ThcOx family dehydrogenase</fullName>
    </submittedName>
</protein>
<feature type="domain" description="Nitroreductase" evidence="1">
    <location>
        <begin position="66"/>
        <end position="243"/>
    </location>
</feature>
<sequence>MWAWDYSLKVEEKFFDYHFSSINAEEYTSTQLYKHYKRKEKSNKGYIKKELPYTFDLASSFEKTILNRKTCVGTFSNNQRITMNLIARFSQLAFIGGEGGHRAYPSGGARYYVNIHYMFHNERVDEDLWKQGNISELNMDTNQLLIKDSIPWQVVEDAFIQKKLVSTAQFAIVLSVDLQSISKKYTDISYKLVQQEAGHIGQNIQLVSTYLGMQSLPLGGFYDLEVNRLIGGNETTLYVFLIG</sequence>
<name>A0A498DBN4_9BACI</name>
<evidence type="ECO:0000313" key="3">
    <source>
        <dbReference type="Proteomes" id="UP000270219"/>
    </source>
</evidence>
<dbReference type="AlphaFoldDB" id="A0A498DBN4"/>
<dbReference type="Proteomes" id="UP000270219">
    <property type="component" value="Unassembled WGS sequence"/>
</dbReference>
<accession>A0A498DBN4</accession>
<organism evidence="2 3">
    <name type="scientific">Oceanobacillus piezotolerans</name>
    <dbReference type="NCBI Taxonomy" id="2448030"/>
    <lineage>
        <taxon>Bacteria</taxon>
        <taxon>Bacillati</taxon>
        <taxon>Bacillota</taxon>
        <taxon>Bacilli</taxon>
        <taxon>Bacillales</taxon>
        <taxon>Bacillaceae</taxon>
        <taxon>Oceanobacillus</taxon>
    </lineage>
</organism>
<dbReference type="RefSeq" id="WP_121524254.1">
    <property type="nucleotide sequence ID" value="NZ_RCHR01000005.1"/>
</dbReference>